<comment type="caution">
    <text evidence="2">The sequence shown here is derived from an EMBL/GenBank/DDBJ whole genome shotgun (WGS) entry which is preliminary data.</text>
</comment>
<evidence type="ECO:0000313" key="2">
    <source>
        <dbReference type="EMBL" id="CAI6375001.1"/>
    </source>
</evidence>
<reference evidence="2 3" key="1">
    <citation type="submission" date="2023-01" db="EMBL/GenBank/DDBJ databases">
        <authorList>
            <person name="Whitehead M."/>
        </authorList>
    </citation>
    <scope>NUCLEOTIDE SEQUENCE [LARGE SCALE GENOMIC DNA]</scope>
</reference>
<keyword evidence="3" id="KW-1185">Reference proteome</keyword>
<dbReference type="AlphaFoldDB" id="A0AAV0Y3K6"/>
<organism evidence="2 3">
    <name type="scientific">Macrosiphum euphorbiae</name>
    <name type="common">potato aphid</name>
    <dbReference type="NCBI Taxonomy" id="13131"/>
    <lineage>
        <taxon>Eukaryota</taxon>
        <taxon>Metazoa</taxon>
        <taxon>Ecdysozoa</taxon>
        <taxon>Arthropoda</taxon>
        <taxon>Hexapoda</taxon>
        <taxon>Insecta</taxon>
        <taxon>Pterygota</taxon>
        <taxon>Neoptera</taxon>
        <taxon>Paraneoptera</taxon>
        <taxon>Hemiptera</taxon>
        <taxon>Sternorrhyncha</taxon>
        <taxon>Aphidomorpha</taxon>
        <taxon>Aphidoidea</taxon>
        <taxon>Aphididae</taxon>
        <taxon>Macrosiphini</taxon>
        <taxon>Macrosiphum</taxon>
    </lineage>
</organism>
<feature type="compositionally biased region" description="Polar residues" evidence="1">
    <location>
        <begin position="37"/>
        <end position="49"/>
    </location>
</feature>
<sequence length="108" mass="13062">MKNKQFEDNAEYISKQLSHHIYYLKRKERHELRQIGSLHQHSSGPSRMFNQKKNRFGTHPERFAPNDMPEGENTSTLNQKRAWLKATYMLVDIDWNRVNRYYIILIII</sequence>
<dbReference type="Proteomes" id="UP001160148">
    <property type="component" value="Unassembled WGS sequence"/>
</dbReference>
<evidence type="ECO:0000256" key="1">
    <source>
        <dbReference type="SAM" id="MobiDB-lite"/>
    </source>
</evidence>
<name>A0AAV0Y3K6_9HEMI</name>
<protein>
    <submittedName>
        <fullName evidence="2">Uncharacterized protein</fullName>
    </submittedName>
</protein>
<dbReference type="EMBL" id="CARXXK010001250">
    <property type="protein sequence ID" value="CAI6375001.1"/>
    <property type="molecule type" value="Genomic_DNA"/>
</dbReference>
<gene>
    <name evidence="2" type="ORF">MEUPH1_LOCUS28557</name>
</gene>
<proteinExistence type="predicted"/>
<accession>A0AAV0Y3K6</accession>
<feature type="region of interest" description="Disordered" evidence="1">
    <location>
        <begin position="36"/>
        <end position="74"/>
    </location>
</feature>
<evidence type="ECO:0000313" key="3">
    <source>
        <dbReference type="Proteomes" id="UP001160148"/>
    </source>
</evidence>